<keyword evidence="3" id="KW-1185">Reference proteome</keyword>
<gene>
    <name evidence="2" type="ORF">BJX67DRAFT_376734</name>
</gene>
<feature type="region of interest" description="Disordered" evidence="1">
    <location>
        <begin position="1"/>
        <end position="188"/>
    </location>
</feature>
<organism evidence="2 3">
    <name type="scientific">Aspergillus lucknowensis</name>
    <dbReference type="NCBI Taxonomy" id="176173"/>
    <lineage>
        <taxon>Eukaryota</taxon>
        <taxon>Fungi</taxon>
        <taxon>Dikarya</taxon>
        <taxon>Ascomycota</taxon>
        <taxon>Pezizomycotina</taxon>
        <taxon>Eurotiomycetes</taxon>
        <taxon>Eurotiomycetidae</taxon>
        <taxon>Eurotiales</taxon>
        <taxon>Aspergillaceae</taxon>
        <taxon>Aspergillus</taxon>
        <taxon>Aspergillus subgen. Nidulantes</taxon>
    </lineage>
</organism>
<feature type="compositionally biased region" description="Polar residues" evidence="1">
    <location>
        <begin position="647"/>
        <end position="656"/>
    </location>
</feature>
<feature type="region of interest" description="Disordered" evidence="1">
    <location>
        <begin position="255"/>
        <end position="383"/>
    </location>
</feature>
<feature type="compositionally biased region" description="Polar residues" evidence="1">
    <location>
        <begin position="24"/>
        <end position="74"/>
    </location>
</feature>
<accession>A0ABR4M5K7</accession>
<feature type="compositionally biased region" description="Basic and acidic residues" evidence="1">
    <location>
        <begin position="76"/>
        <end position="88"/>
    </location>
</feature>
<name>A0ABR4M5K7_9EURO</name>
<feature type="compositionally biased region" description="Polar residues" evidence="1">
    <location>
        <begin position="623"/>
        <end position="638"/>
    </location>
</feature>
<feature type="region of interest" description="Disordered" evidence="1">
    <location>
        <begin position="446"/>
        <end position="468"/>
    </location>
</feature>
<feature type="compositionally biased region" description="Basic and acidic residues" evidence="1">
    <location>
        <begin position="485"/>
        <end position="495"/>
    </location>
</feature>
<feature type="compositionally biased region" description="Polar residues" evidence="1">
    <location>
        <begin position="278"/>
        <end position="289"/>
    </location>
</feature>
<proteinExistence type="predicted"/>
<evidence type="ECO:0000313" key="2">
    <source>
        <dbReference type="EMBL" id="KAL2871880.1"/>
    </source>
</evidence>
<dbReference type="Proteomes" id="UP001610432">
    <property type="component" value="Unassembled WGS sequence"/>
</dbReference>
<dbReference type="EMBL" id="JBFXLQ010000002">
    <property type="protein sequence ID" value="KAL2871880.1"/>
    <property type="molecule type" value="Genomic_DNA"/>
</dbReference>
<feature type="compositionally biased region" description="Polar residues" evidence="1">
    <location>
        <begin position="500"/>
        <end position="511"/>
    </location>
</feature>
<feature type="compositionally biased region" description="Polar residues" evidence="1">
    <location>
        <begin position="532"/>
        <end position="541"/>
    </location>
</feature>
<feature type="compositionally biased region" description="Low complexity" evidence="1">
    <location>
        <begin position="171"/>
        <end position="180"/>
    </location>
</feature>
<feature type="compositionally biased region" description="Polar residues" evidence="1">
    <location>
        <begin position="568"/>
        <end position="595"/>
    </location>
</feature>
<feature type="region of interest" description="Disordered" evidence="1">
    <location>
        <begin position="485"/>
        <end position="658"/>
    </location>
</feature>
<feature type="region of interest" description="Disordered" evidence="1">
    <location>
        <begin position="402"/>
        <end position="430"/>
    </location>
</feature>
<dbReference type="GeneID" id="98147012"/>
<evidence type="ECO:0000256" key="1">
    <source>
        <dbReference type="SAM" id="MobiDB-lite"/>
    </source>
</evidence>
<dbReference type="RefSeq" id="XP_070890859.1">
    <property type="nucleotide sequence ID" value="XM_071031940.1"/>
</dbReference>
<reference evidence="2 3" key="1">
    <citation type="submission" date="2024-07" db="EMBL/GenBank/DDBJ databases">
        <title>Section-level genome sequencing and comparative genomics of Aspergillus sections Usti and Cavernicolus.</title>
        <authorList>
            <consortium name="Lawrence Berkeley National Laboratory"/>
            <person name="Nybo J.L."/>
            <person name="Vesth T.C."/>
            <person name="Theobald S."/>
            <person name="Frisvad J.C."/>
            <person name="Larsen T.O."/>
            <person name="Kjaerboelling I."/>
            <person name="Rothschild-Mancinelli K."/>
            <person name="Lyhne E.K."/>
            <person name="Kogle M.E."/>
            <person name="Barry K."/>
            <person name="Clum A."/>
            <person name="Na H."/>
            <person name="Ledsgaard L."/>
            <person name="Lin J."/>
            <person name="Lipzen A."/>
            <person name="Kuo A."/>
            <person name="Riley R."/>
            <person name="Mondo S."/>
            <person name="Labutti K."/>
            <person name="Haridas S."/>
            <person name="Pangalinan J."/>
            <person name="Salamov A.A."/>
            <person name="Simmons B.A."/>
            <person name="Magnuson J.K."/>
            <person name="Chen J."/>
            <person name="Drula E."/>
            <person name="Henrissat B."/>
            <person name="Wiebenga A."/>
            <person name="Lubbers R.J."/>
            <person name="Gomes A.C."/>
            <person name="Macurrencykelacurrency M.R."/>
            <person name="Stajich J."/>
            <person name="Grigoriev I.V."/>
            <person name="Mortensen U.H."/>
            <person name="De Vries R.P."/>
            <person name="Baker S.E."/>
            <person name="Andersen M.R."/>
        </authorList>
    </citation>
    <scope>NUCLEOTIDE SEQUENCE [LARGE SCALE GENOMIC DNA]</scope>
    <source>
        <strain evidence="2 3">CBS 449.75</strain>
    </source>
</reference>
<comment type="caution">
    <text evidence="2">The sequence shown here is derived from an EMBL/GenBank/DDBJ whole genome shotgun (WGS) entry which is preliminary data.</text>
</comment>
<feature type="compositionally biased region" description="Polar residues" evidence="1">
    <location>
        <begin position="406"/>
        <end position="423"/>
    </location>
</feature>
<feature type="compositionally biased region" description="Basic and acidic residues" evidence="1">
    <location>
        <begin position="370"/>
        <end position="380"/>
    </location>
</feature>
<evidence type="ECO:0000313" key="3">
    <source>
        <dbReference type="Proteomes" id="UP001610432"/>
    </source>
</evidence>
<protein>
    <submittedName>
        <fullName evidence="2">Uncharacterized protein</fullName>
    </submittedName>
</protein>
<sequence>MVDHKHTTSGEKNGSSDGNRESTVEGTATQTLQHVNPPSLSVQTSPTSHVSLGQAGQNSPDSPQTGSASQSSAAKESPKPRPPPKDNADSAGSRIPRGIGLKHSIPVAVKRRSAEQLSVALQGKQSGPSPSGGRVTEKPRGPRPKPSTEQTSLVIPDPGNAGDQASDPRPASVSSSSASSWDFGDGDELERPITVFTGEYRTRVLPIPGNQAAGPTLRIAASADDIIMGSPSRESPNYAVTQRTNPTRVKYLDKLLPSTPKDSGSLKGDIPLLDSNKSEGSSQKDTPVTRNFCRPQLSLDSLPKRDISNKEMSISRKPVKGSSLGRLFSPSLKSLQSDTEPLVPKIPDQYCSDQETGLHQAPSKVVQPETPEKPASEAKDTPLSAEANITTTPATVIRTGVVQSHPPRTSSLRAISDFPNDSATKLPRKPATNLKRNVTFNDIVPLGTRKEQITPDGDRPRLPESRSNHILDSFRNIFRSRTGVAEKERVKKEGEAPELTNENQTPQSGQGHTDPETSVKAKPKHPRLPSGVSWNKSSRNPKTADVPPTTPTPSVPRLLAPSNRHTESNTPSFARPTKSTRTKAASGLRSPSSITPDIHPRRTHIRTASTGSPQRLALGPRRATSNLLAFSAQKRSNQPPVPEKTAVASSESTDSLPKNLEAARNRLEMLCKKVGEATNPLERDRHIRLALTLQQQLGDYQSIEKVALEAEAAAKIKQLERKAAEDCLNTTLAEAHAQLDQD</sequence>
<feature type="compositionally biased region" description="Basic and acidic residues" evidence="1">
    <location>
        <begin position="448"/>
        <end position="468"/>
    </location>
</feature>